<dbReference type="SMART" id="SM00342">
    <property type="entry name" value="HTH_ARAC"/>
    <property type="match status" value="1"/>
</dbReference>
<sequence>MIEILEGTRETVSYSPHFRVRLYMNQETENYPIHWHTAVEVIMPMENIYTAVVIGERHILNPGDILVIPPGELHELFAPDSGKRIILQFDSAMLYQLDGFSSSLSLLGSSIVIRGEQHEDLHANLRDLLLQIMNEYFSDAPLKEAAAFSLLIQFFVQLGRNYVLGENRFPKTRTGNKHKYVDLFLEICTYINEHCTEDLSIDHVAEKAGFSKFHFIRLFKQFTGSSYYTYLNKRKIMNAEKLLMDPNITITEVAMRSGFVSLATFNRVFKSYKKCTPSQFKNLEGVHRTNP</sequence>
<keyword evidence="2" id="KW-0238">DNA-binding</keyword>
<evidence type="ECO:0000256" key="3">
    <source>
        <dbReference type="ARBA" id="ARBA00023163"/>
    </source>
</evidence>
<proteinExistence type="predicted"/>
<dbReference type="Pfam" id="PF02311">
    <property type="entry name" value="AraC_binding"/>
    <property type="match status" value="1"/>
</dbReference>
<keyword evidence="3" id="KW-0804">Transcription</keyword>
<dbReference type="InterPro" id="IPR014710">
    <property type="entry name" value="RmlC-like_jellyroll"/>
</dbReference>
<dbReference type="Pfam" id="PF12833">
    <property type="entry name" value="HTH_18"/>
    <property type="match status" value="1"/>
</dbReference>
<accession>A0ABU6Q019</accession>
<dbReference type="Proteomes" id="UP001343257">
    <property type="component" value="Unassembled WGS sequence"/>
</dbReference>
<organism evidence="5 6">
    <name type="scientific">Paenibacillus chibensis</name>
    <dbReference type="NCBI Taxonomy" id="59846"/>
    <lineage>
        <taxon>Bacteria</taxon>
        <taxon>Bacillati</taxon>
        <taxon>Bacillota</taxon>
        <taxon>Bacilli</taxon>
        <taxon>Bacillales</taxon>
        <taxon>Paenibacillaceae</taxon>
        <taxon>Paenibacillus</taxon>
    </lineage>
</organism>
<dbReference type="SUPFAM" id="SSF51215">
    <property type="entry name" value="Regulatory protein AraC"/>
    <property type="match status" value="1"/>
</dbReference>
<protein>
    <submittedName>
        <fullName evidence="5">AraC family transcriptional regulator</fullName>
    </submittedName>
</protein>
<feature type="domain" description="HTH araC/xylS-type" evidence="4">
    <location>
        <begin position="185"/>
        <end position="283"/>
    </location>
</feature>
<dbReference type="Gene3D" id="1.10.10.60">
    <property type="entry name" value="Homeodomain-like"/>
    <property type="match status" value="2"/>
</dbReference>
<dbReference type="PANTHER" id="PTHR43280:SF2">
    <property type="entry name" value="HTH-TYPE TRANSCRIPTIONAL REGULATOR EXSA"/>
    <property type="match status" value="1"/>
</dbReference>
<dbReference type="RefSeq" id="WP_328281911.1">
    <property type="nucleotide sequence ID" value="NZ_JARTLD010000068.1"/>
</dbReference>
<dbReference type="Gene3D" id="2.60.120.10">
    <property type="entry name" value="Jelly Rolls"/>
    <property type="match status" value="1"/>
</dbReference>
<name>A0ABU6Q019_9BACL</name>
<gene>
    <name evidence="5" type="ORF">P9847_24770</name>
</gene>
<evidence type="ECO:0000259" key="4">
    <source>
        <dbReference type="PROSITE" id="PS01124"/>
    </source>
</evidence>
<evidence type="ECO:0000313" key="5">
    <source>
        <dbReference type="EMBL" id="MED5020475.1"/>
    </source>
</evidence>
<dbReference type="InterPro" id="IPR037923">
    <property type="entry name" value="HTH-like"/>
</dbReference>
<dbReference type="InterPro" id="IPR009057">
    <property type="entry name" value="Homeodomain-like_sf"/>
</dbReference>
<evidence type="ECO:0000313" key="6">
    <source>
        <dbReference type="Proteomes" id="UP001343257"/>
    </source>
</evidence>
<dbReference type="InterPro" id="IPR018060">
    <property type="entry name" value="HTH_AraC"/>
</dbReference>
<dbReference type="EMBL" id="JARTLD010000068">
    <property type="protein sequence ID" value="MED5020475.1"/>
    <property type="molecule type" value="Genomic_DNA"/>
</dbReference>
<keyword evidence="6" id="KW-1185">Reference proteome</keyword>
<dbReference type="InterPro" id="IPR018062">
    <property type="entry name" value="HTH_AraC-typ_CS"/>
</dbReference>
<dbReference type="InterPro" id="IPR003313">
    <property type="entry name" value="AraC-bd"/>
</dbReference>
<reference evidence="5 6" key="1">
    <citation type="submission" date="2023-03" db="EMBL/GenBank/DDBJ databases">
        <title>Bacillus Genome Sequencing.</title>
        <authorList>
            <person name="Dunlap C."/>
        </authorList>
    </citation>
    <scope>NUCLEOTIDE SEQUENCE [LARGE SCALE GENOMIC DNA]</scope>
    <source>
        <strain evidence="5 6">NRS-52</strain>
    </source>
</reference>
<evidence type="ECO:0000256" key="1">
    <source>
        <dbReference type="ARBA" id="ARBA00023015"/>
    </source>
</evidence>
<dbReference type="PANTHER" id="PTHR43280">
    <property type="entry name" value="ARAC-FAMILY TRANSCRIPTIONAL REGULATOR"/>
    <property type="match status" value="1"/>
</dbReference>
<dbReference type="SUPFAM" id="SSF46689">
    <property type="entry name" value="Homeodomain-like"/>
    <property type="match status" value="2"/>
</dbReference>
<evidence type="ECO:0000256" key="2">
    <source>
        <dbReference type="ARBA" id="ARBA00023125"/>
    </source>
</evidence>
<dbReference type="PROSITE" id="PS00041">
    <property type="entry name" value="HTH_ARAC_FAMILY_1"/>
    <property type="match status" value="1"/>
</dbReference>
<keyword evidence="1" id="KW-0805">Transcription regulation</keyword>
<comment type="caution">
    <text evidence="5">The sequence shown here is derived from an EMBL/GenBank/DDBJ whole genome shotgun (WGS) entry which is preliminary data.</text>
</comment>
<dbReference type="PROSITE" id="PS01124">
    <property type="entry name" value="HTH_ARAC_FAMILY_2"/>
    <property type="match status" value="1"/>
</dbReference>